<sequence>MVSATVKTYLVAFHSSIAGLLWGLDTGSIGTVTQMTQFSESIGHLSTGTLGVYVACILLSASISSLCSGYVADTISRKYAIMTGGLIFAVGATLSASSKNYTMLLCARLITGIGQGQSISVVTIYLCELAPHEIRGTVATMLQLLISVGIAAGYFIAYASSQLSNTIAWRTPFIVEAVYGIILAFGMFFMPYSPRWLVQRGRFDEARTVLESFRDSGDVEKELLCIRDRLEEERSDDSSFAEVFERRYIRRSILGVFIMAFMQLSGVDAILYYAPILFTQAGFSSQRASFMASGVSGIINLVCTIPAQLWVDKWGRKFPLIGGGIAMSLCYFCIGLLYLLYGEKVNGEIYINSKVPQWAVIVLIYLFIGNFAWSWAIVIRIYACEIMPTRLRAKACAIQQVGYATLHISHS</sequence>
<dbReference type="Gene3D" id="1.20.1250.20">
    <property type="entry name" value="MFS general substrate transporter like domains"/>
    <property type="match status" value="1"/>
</dbReference>
<keyword evidence="6 9" id="KW-0472">Membrane</keyword>
<dbReference type="OrthoDB" id="5399138at2759"/>
<dbReference type="NCBIfam" id="TIGR00879">
    <property type="entry name" value="SP"/>
    <property type="match status" value="1"/>
</dbReference>
<evidence type="ECO:0000256" key="8">
    <source>
        <dbReference type="RuleBase" id="RU003346"/>
    </source>
</evidence>
<feature type="transmembrane region" description="Helical" evidence="9">
    <location>
        <begin position="361"/>
        <end position="383"/>
    </location>
</feature>
<evidence type="ECO:0000256" key="9">
    <source>
        <dbReference type="SAM" id="Phobius"/>
    </source>
</evidence>
<feature type="transmembrane region" description="Helical" evidence="9">
    <location>
        <begin position="173"/>
        <end position="192"/>
    </location>
</feature>
<evidence type="ECO:0000256" key="5">
    <source>
        <dbReference type="ARBA" id="ARBA00022989"/>
    </source>
</evidence>
<comment type="subcellular location">
    <subcellularLocation>
        <location evidence="1">Membrane</location>
        <topology evidence="1">Multi-pass membrane protein</topology>
    </subcellularLocation>
</comment>
<evidence type="ECO:0000256" key="1">
    <source>
        <dbReference type="ARBA" id="ARBA00004141"/>
    </source>
</evidence>
<feature type="transmembrane region" description="Helical" evidence="9">
    <location>
        <begin position="138"/>
        <end position="161"/>
    </location>
</feature>
<dbReference type="InterPro" id="IPR050360">
    <property type="entry name" value="MFS_Sugar_Transporters"/>
</dbReference>
<keyword evidence="5 9" id="KW-1133">Transmembrane helix</keyword>
<organism evidence="11 12">
    <name type="scientific">Scleroderma citrinum Foug A</name>
    <dbReference type="NCBI Taxonomy" id="1036808"/>
    <lineage>
        <taxon>Eukaryota</taxon>
        <taxon>Fungi</taxon>
        <taxon>Dikarya</taxon>
        <taxon>Basidiomycota</taxon>
        <taxon>Agaricomycotina</taxon>
        <taxon>Agaricomycetes</taxon>
        <taxon>Agaricomycetidae</taxon>
        <taxon>Boletales</taxon>
        <taxon>Sclerodermatineae</taxon>
        <taxon>Sclerodermataceae</taxon>
        <taxon>Scleroderma</taxon>
    </lineage>
</organism>
<proteinExistence type="inferred from homology"/>
<feature type="transmembrane region" description="Helical" evidence="9">
    <location>
        <begin position="79"/>
        <end position="96"/>
    </location>
</feature>
<protein>
    <recommendedName>
        <fullName evidence="10">Major facilitator superfamily (MFS) profile domain-containing protein</fullName>
    </recommendedName>
</protein>
<evidence type="ECO:0000256" key="6">
    <source>
        <dbReference type="ARBA" id="ARBA00023136"/>
    </source>
</evidence>
<evidence type="ECO:0000256" key="4">
    <source>
        <dbReference type="ARBA" id="ARBA00022692"/>
    </source>
</evidence>
<reference evidence="11 12" key="1">
    <citation type="submission" date="2014-04" db="EMBL/GenBank/DDBJ databases">
        <authorList>
            <consortium name="DOE Joint Genome Institute"/>
            <person name="Kuo A."/>
            <person name="Kohler A."/>
            <person name="Nagy L.G."/>
            <person name="Floudas D."/>
            <person name="Copeland A."/>
            <person name="Barry K.W."/>
            <person name="Cichocki N."/>
            <person name="Veneault-Fourrey C."/>
            <person name="LaButti K."/>
            <person name="Lindquist E.A."/>
            <person name="Lipzen A."/>
            <person name="Lundell T."/>
            <person name="Morin E."/>
            <person name="Murat C."/>
            <person name="Sun H."/>
            <person name="Tunlid A."/>
            <person name="Henrissat B."/>
            <person name="Grigoriev I.V."/>
            <person name="Hibbett D.S."/>
            <person name="Martin F."/>
            <person name="Nordberg H.P."/>
            <person name="Cantor M.N."/>
            <person name="Hua S.X."/>
        </authorList>
    </citation>
    <scope>NUCLEOTIDE SEQUENCE [LARGE SCALE GENOMIC DNA]</scope>
    <source>
        <strain evidence="11 12">Foug A</strain>
    </source>
</reference>
<comment type="catalytic activity">
    <reaction evidence="7">
        <text>myo-inositol(out) + H(+)(out) = myo-inositol(in) + H(+)(in)</text>
        <dbReference type="Rhea" id="RHEA:60364"/>
        <dbReference type="ChEBI" id="CHEBI:15378"/>
        <dbReference type="ChEBI" id="CHEBI:17268"/>
    </reaction>
</comment>
<dbReference type="FunFam" id="1.20.1250.20:FF:000134">
    <property type="entry name" value="MFS sugar transporter protein"/>
    <property type="match status" value="1"/>
</dbReference>
<feature type="transmembrane region" description="Helical" evidence="9">
    <location>
        <begin position="290"/>
        <end position="311"/>
    </location>
</feature>
<feature type="transmembrane region" description="Helical" evidence="9">
    <location>
        <begin position="318"/>
        <end position="341"/>
    </location>
</feature>
<evidence type="ECO:0000313" key="12">
    <source>
        <dbReference type="Proteomes" id="UP000053989"/>
    </source>
</evidence>
<dbReference type="HOGENOM" id="CLU_001265_30_12_1"/>
<feature type="transmembrane region" description="Helical" evidence="9">
    <location>
        <begin position="102"/>
        <end position="126"/>
    </location>
</feature>
<comment type="similarity">
    <text evidence="2 8">Belongs to the major facilitator superfamily. Sugar transporter (TC 2.A.1.1) family.</text>
</comment>
<name>A0A0C3DE18_9AGAM</name>
<dbReference type="PANTHER" id="PTHR48022">
    <property type="entry name" value="PLASTIDIC GLUCOSE TRANSPORTER 4"/>
    <property type="match status" value="1"/>
</dbReference>
<evidence type="ECO:0000313" key="11">
    <source>
        <dbReference type="EMBL" id="KIM54609.1"/>
    </source>
</evidence>
<dbReference type="EMBL" id="KN822151">
    <property type="protein sequence ID" value="KIM54609.1"/>
    <property type="molecule type" value="Genomic_DNA"/>
</dbReference>
<dbReference type="STRING" id="1036808.A0A0C3DE18"/>
<keyword evidence="3 8" id="KW-0813">Transport</keyword>
<dbReference type="Pfam" id="PF00083">
    <property type="entry name" value="Sugar_tr"/>
    <property type="match status" value="1"/>
</dbReference>
<dbReference type="InterPro" id="IPR005828">
    <property type="entry name" value="MFS_sugar_transport-like"/>
</dbReference>
<evidence type="ECO:0000256" key="2">
    <source>
        <dbReference type="ARBA" id="ARBA00010992"/>
    </source>
</evidence>
<dbReference type="InterPro" id="IPR003663">
    <property type="entry name" value="Sugar/inositol_transpt"/>
</dbReference>
<dbReference type="InterPro" id="IPR036259">
    <property type="entry name" value="MFS_trans_sf"/>
</dbReference>
<dbReference type="InParanoid" id="A0A0C3DE18"/>
<dbReference type="PROSITE" id="PS00217">
    <property type="entry name" value="SUGAR_TRANSPORT_2"/>
    <property type="match status" value="1"/>
</dbReference>
<evidence type="ECO:0000256" key="7">
    <source>
        <dbReference type="ARBA" id="ARBA00049119"/>
    </source>
</evidence>
<dbReference type="PANTHER" id="PTHR48022:SF20">
    <property type="entry name" value="MAJOR FACILITATOR SUPERFAMILY (MFS) PROFILE DOMAIN-CONTAINING PROTEIN-RELATED"/>
    <property type="match status" value="1"/>
</dbReference>
<keyword evidence="4 9" id="KW-0812">Transmembrane</keyword>
<feature type="transmembrane region" description="Helical" evidence="9">
    <location>
        <begin position="253"/>
        <end position="278"/>
    </location>
</feature>
<dbReference type="SUPFAM" id="SSF103473">
    <property type="entry name" value="MFS general substrate transporter"/>
    <property type="match status" value="1"/>
</dbReference>
<dbReference type="Proteomes" id="UP000053989">
    <property type="component" value="Unassembled WGS sequence"/>
</dbReference>
<evidence type="ECO:0000259" key="10">
    <source>
        <dbReference type="PROSITE" id="PS50850"/>
    </source>
</evidence>
<reference evidence="12" key="2">
    <citation type="submission" date="2015-01" db="EMBL/GenBank/DDBJ databases">
        <title>Evolutionary Origins and Diversification of the Mycorrhizal Mutualists.</title>
        <authorList>
            <consortium name="DOE Joint Genome Institute"/>
            <consortium name="Mycorrhizal Genomics Consortium"/>
            <person name="Kohler A."/>
            <person name="Kuo A."/>
            <person name="Nagy L.G."/>
            <person name="Floudas D."/>
            <person name="Copeland A."/>
            <person name="Barry K.W."/>
            <person name="Cichocki N."/>
            <person name="Veneault-Fourrey C."/>
            <person name="LaButti K."/>
            <person name="Lindquist E.A."/>
            <person name="Lipzen A."/>
            <person name="Lundell T."/>
            <person name="Morin E."/>
            <person name="Murat C."/>
            <person name="Riley R."/>
            <person name="Ohm R."/>
            <person name="Sun H."/>
            <person name="Tunlid A."/>
            <person name="Henrissat B."/>
            <person name="Grigoriev I.V."/>
            <person name="Hibbett D.S."/>
            <person name="Martin F."/>
        </authorList>
    </citation>
    <scope>NUCLEOTIDE SEQUENCE [LARGE SCALE GENOMIC DNA]</scope>
    <source>
        <strain evidence="12">Foug A</strain>
    </source>
</reference>
<dbReference type="PROSITE" id="PS50850">
    <property type="entry name" value="MFS"/>
    <property type="match status" value="1"/>
</dbReference>
<feature type="domain" description="Major facilitator superfamily (MFS) profile" evidence="10">
    <location>
        <begin position="11"/>
        <end position="411"/>
    </location>
</feature>
<dbReference type="InterPro" id="IPR020846">
    <property type="entry name" value="MFS_dom"/>
</dbReference>
<dbReference type="PRINTS" id="PR00171">
    <property type="entry name" value="SUGRTRNSPORT"/>
</dbReference>
<keyword evidence="12" id="KW-1185">Reference proteome</keyword>
<accession>A0A0C3DE18</accession>
<dbReference type="GO" id="GO:0005351">
    <property type="term" value="F:carbohydrate:proton symporter activity"/>
    <property type="evidence" value="ECO:0007669"/>
    <property type="project" value="TreeGrafter"/>
</dbReference>
<dbReference type="AlphaFoldDB" id="A0A0C3DE18"/>
<gene>
    <name evidence="11" type="ORF">SCLCIDRAFT_349332</name>
</gene>
<evidence type="ECO:0000256" key="3">
    <source>
        <dbReference type="ARBA" id="ARBA00022448"/>
    </source>
</evidence>
<feature type="transmembrane region" description="Helical" evidence="9">
    <location>
        <begin position="50"/>
        <end position="72"/>
    </location>
</feature>
<dbReference type="InterPro" id="IPR005829">
    <property type="entry name" value="Sugar_transporter_CS"/>
</dbReference>
<dbReference type="GO" id="GO:0016020">
    <property type="term" value="C:membrane"/>
    <property type="evidence" value="ECO:0007669"/>
    <property type="project" value="UniProtKB-SubCell"/>
</dbReference>